<name>A0A554J9F4_9BACT</name>
<evidence type="ECO:0000313" key="2">
    <source>
        <dbReference type="Proteomes" id="UP000316253"/>
    </source>
</evidence>
<dbReference type="InterPro" id="IPR027417">
    <property type="entry name" value="P-loop_NTPase"/>
</dbReference>
<dbReference type="Gene3D" id="3.40.50.300">
    <property type="entry name" value="P-loop containing nucleotide triphosphate hydrolases"/>
    <property type="match status" value="1"/>
</dbReference>
<reference evidence="1 2" key="1">
    <citation type="submission" date="2017-08" db="EMBL/GenBank/DDBJ databases">
        <title>Mechanisms for carbon and nitrogen cycling indicate functional differentiation within the Candidate Phyla Radiation.</title>
        <authorList>
            <person name="Danczak R.E."/>
            <person name="Johnston M.D."/>
            <person name="Kenah C."/>
            <person name="Slattery M."/>
            <person name="Wrighton K.C."/>
            <person name="Wilkins M.J."/>
        </authorList>
    </citation>
    <scope>NUCLEOTIDE SEQUENCE [LARGE SCALE GENOMIC DNA]</scope>
    <source>
        <strain evidence="1">Gr01-1014_85</strain>
    </source>
</reference>
<dbReference type="AlphaFoldDB" id="A0A554J9F4"/>
<dbReference type="SUPFAM" id="SSF52540">
    <property type="entry name" value="P-loop containing nucleoside triphosphate hydrolases"/>
    <property type="match status" value="1"/>
</dbReference>
<dbReference type="Proteomes" id="UP000316253">
    <property type="component" value="Unassembled WGS sequence"/>
</dbReference>
<comment type="caution">
    <text evidence="1">The sequence shown here is derived from an EMBL/GenBank/DDBJ whole genome shotgun (WGS) entry which is preliminary data.</text>
</comment>
<accession>A0A554J9F4</accession>
<gene>
    <name evidence="1" type="ORF">CEO22_650</name>
</gene>
<feature type="non-terminal residue" evidence="1">
    <location>
        <position position="1"/>
    </location>
</feature>
<dbReference type="Pfam" id="PF13177">
    <property type="entry name" value="DNA_pol3_delta2"/>
    <property type="match status" value="1"/>
</dbReference>
<proteinExistence type="predicted"/>
<organism evidence="1 2">
    <name type="scientific">Candidatus Berkelbacteria bacterium Gr01-1014_85</name>
    <dbReference type="NCBI Taxonomy" id="2017150"/>
    <lineage>
        <taxon>Bacteria</taxon>
        <taxon>Candidatus Berkelbacteria</taxon>
    </lineage>
</organism>
<evidence type="ECO:0000313" key="1">
    <source>
        <dbReference type="EMBL" id="TSC64958.1"/>
    </source>
</evidence>
<sequence length="200" mass="23094">VFESWLAELQALPSFRPADFWRYEGEKLGLIDLKPIKEMARLKTPDQGWQLLIIPGAWRLTDEAANALLKLIEDRQERISWLFQIESVDSLLPTLASRLQIFSLLPESTRSETGEWQRPSNLALEAITGQPTLALAMAMVPNWLKQGETTELVRDWQEKARQQGNWPALWRLTTAYQELAGAPNQRLWLVNLLLSLYDRR</sequence>
<dbReference type="EMBL" id="VMFD01000074">
    <property type="protein sequence ID" value="TSC64958.1"/>
    <property type="molecule type" value="Genomic_DNA"/>
</dbReference>
<protein>
    <submittedName>
        <fullName evidence="1">DNA polymerase III subunit delta</fullName>
    </submittedName>
</protein>